<evidence type="ECO:0000256" key="3">
    <source>
        <dbReference type="ARBA" id="ARBA00022692"/>
    </source>
</evidence>
<feature type="region of interest" description="Disordered" evidence="7">
    <location>
        <begin position="1"/>
        <end position="27"/>
    </location>
</feature>
<comment type="caution">
    <text evidence="9">The sequence shown here is derived from an EMBL/GenBank/DDBJ whole genome shotgun (WGS) entry which is preliminary data.</text>
</comment>
<dbReference type="Pfam" id="PF03381">
    <property type="entry name" value="CDC50"/>
    <property type="match status" value="1"/>
</dbReference>
<evidence type="ECO:0000256" key="7">
    <source>
        <dbReference type="SAM" id="MobiDB-lite"/>
    </source>
</evidence>
<dbReference type="PANTHER" id="PTHR10926:SF0">
    <property type="entry name" value="CDC50, ISOFORM A"/>
    <property type="match status" value="1"/>
</dbReference>
<dbReference type="GO" id="GO:0005783">
    <property type="term" value="C:endoplasmic reticulum"/>
    <property type="evidence" value="ECO:0007669"/>
    <property type="project" value="TreeGrafter"/>
</dbReference>
<keyword evidence="10" id="KW-1185">Reference proteome</keyword>
<comment type="subcellular location">
    <subcellularLocation>
        <location evidence="1">Membrane</location>
        <topology evidence="1">Multi-pass membrane protein</topology>
    </subcellularLocation>
</comment>
<evidence type="ECO:0000256" key="6">
    <source>
        <dbReference type="PIRNR" id="PIRNR015840"/>
    </source>
</evidence>
<protein>
    <submittedName>
        <fullName evidence="9">Cell cycle control protein 50a</fullName>
    </submittedName>
</protein>
<dbReference type="InterPro" id="IPR005045">
    <property type="entry name" value="CDC50/LEM3_fam"/>
</dbReference>
<gene>
    <name evidence="9" type="ORF">PoB_002269100</name>
</gene>
<dbReference type="GO" id="GO:0005794">
    <property type="term" value="C:Golgi apparatus"/>
    <property type="evidence" value="ECO:0007669"/>
    <property type="project" value="TreeGrafter"/>
</dbReference>
<reference evidence="9 10" key="1">
    <citation type="journal article" date="2021" name="Elife">
        <title>Chloroplast acquisition without the gene transfer in kleptoplastic sea slugs, Plakobranchus ocellatus.</title>
        <authorList>
            <person name="Maeda T."/>
            <person name="Takahashi S."/>
            <person name="Yoshida T."/>
            <person name="Shimamura S."/>
            <person name="Takaki Y."/>
            <person name="Nagai Y."/>
            <person name="Toyoda A."/>
            <person name="Suzuki Y."/>
            <person name="Arimoto A."/>
            <person name="Ishii H."/>
            <person name="Satoh N."/>
            <person name="Nishiyama T."/>
            <person name="Hasebe M."/>
            <person name="Maruyama T."/>
            <person name="Minagawa J."/>
            <person name="Obokata J."/>
            <person name="Shigenobu S."/>
        </authorList>
    </citation>
    <scope>NUCLEOTIDE SEQUENCE [LARGE SCALE GENOMIC DNA]</scope>
</reference>
<evidence type="ECO:0000256" key="8">
    <source>
        <dbReference type="SAM" id="Phobius"/>
    </source>
</evidence>
<evidence type="ECO:0000313" key="10">
    <source>
        <dbReference type="Proteomes" id="UP000735302"/>
    </source>
</evidence>
<dbReference type="GO" id="GO:0005886">
    <property type="term" value="C:plasma membrane"/>
    <property type="evidence" value="ECO:0007669"/>
    <property type="project" value="TreeGrafter"/>
</dbReference>
<evidence type="ECO:0000256" key="4">
    <source>
        <dbReference type="ARBA" id="ARBA00022989"/>
    </source>
</evidence>
<dbReference type="AlphaFoldDB" id="A0AAV3ZA64"/>
<evidence type="ECO:0000256" key="1">
    <source>
        <dbReference type="ARBA" id="ARBA00004141"/>
    </source>
</evidence>
<keyword evidence="5 6" id="KW-0472">Membrane</keyword>
<feature type="transmembrane region" description="Helical" evidence="8">
    <location>
        <begin position="40"/>
        <end position="66"/>
    </location>
</feature>
<name>A0AAV3ZA64_9GAST</name>
<keyword evidence="4 8" id="KW-1133">Transmembrane helix</keyword>
<dbReference type="Proteomes" id="UP000735302">
    <property type="component" value="Unassembled WGS sequence"/>
</dbReference>
<feature type="compositionally biased region" description="Basic and acidic residues" evidence="7">
    <location>
        <begin position="15"/>
        <end position="27"/>
    </location>
</feature>
<organism evidence="9 10">
    <name type="scientific">Plakobranchus ocellatus</name>
    <dbReference type="NCBI Taxonomy" id="259542"/>
    <lineage>
        <taxon>Eukaryota</taxon>
        <taxon>Metazoa</taxon>
        <taxon>Spiralia</taxon>
        <taxon>Lophotrochozoa</taxon>
        <taxon>Mollusca</taxon>
        <taxon>Gastropoda</taxon>
        <taxon>Heterobranchia</taxon>
        <taxon>Euthyneura</taxon>
        <taxon>Panpulmonata</taxon>
        <taxon>Sacoglossa</taxon>
        <taxon>Placobranchoidea</taxon>
        <taxon>Plakobranchidae</taxon>
        <taxon>Plakobranchus</taxon>
    </lineage>
</organism>
<sequence>MATSESSIAAGNIQEEDKPKSKRPKETKFKQQNLPAWQPILTASTVLPAFFAIGLAFIPLGVALFITSDNITEFTFDYTECSQVGGTGTCAEFFEDVNNTGKVCNCQINATLEKFDDSVYVYYGLTNFYQNHRRYVRSRDDDQLHGDGVSPGSLNDDCDPYKTTSINGTTFGYAPCGAIANSLFNDTFTITFLGTGETVGLLKTGIAWKSDKDVKFNNPSNYDSFTKPPNWNVPVTQLDPQNPDNNGYENEDLIVWMRTAALPTFRKLYRRVNHSSTFADGLPAGQYQIDIEYKYPVTAFDGTKSIIISTTSWLGGKNPFLGIAYIVVGSLCILLGIIFLFIHIKFGKKSSEMINVTPRDSY</sequence>
<evidence type="ECO:0000256" key="2">
    <source>
        <dbReference type="ARBA" id="ARBA00009457"/>
    </source>
</evidence>
<evidence type="ECO:0000313" key="9">
    <source>
        <dbReference type="EMBL" id="GFN96185.1"/>
    </source>
</evidence>
<accession>A0AAV3ZA64</accession>
<keyword evidence="3 8" id="KW-0812">Transmembrane</keyword>
<comment type="similarity">
    <text evidence="2 6">Belongs to the CDC50/LEM3 family.</text>
</comment>
<dbReference type="PANTHER" id="PTHR10926">
    <property type="entry name" value="CELL CYCLE CONTROL PROTEIN 50"/>
    <property type="match status" value="1"/>
</dbReference>
<proteinExistence type="inferred from homology"/>
<feature type="transmembrane region" description="Helical" evidence="8">
    <location>
        <begin position="320"/>
        <end position="344"/>
    </location>
</feature>
<dbReference type="EMBL" id="BLXT01002664">
    <property type="protein sequence ID" value="GFN96185.1"/>
    <property type="molecule type" value="Genomic_DNA"/>
</dbReference>
<evidence type="ECO:0000256" key="5">
    <source>
        <dbReference type="ARBA" id="ARBA00023136"/>
    </source>
</evidence>
<dbReference type="PIRSF" id="PIRSF015840">
    <property type="entry name" value="DUF284_TM_euk"/>
    <property type="match status" value="1"/>
</dbReference>